<reference evidence="2" key="1">
    <citation type="journal article" date="2023" name="G3 (Bethesda)">
        <title>A reference genome for the long-term kleptoplast-retaining sea slug Elysia crispata morphotype clarki.</title>
        <authorList>
            <person name="Eastman K.E."/>
            <person name="Pendleton A.L."/>
            <person name="Shaikh M.A."/>
            <person name="Suttiyut T."/>
            <person name="Ogas R."/>
            <person name="Tomko P."/>
            <person name="Gavelis G."/>
            <person name="Widhalm J.R."/>
            <person name="Wisecaver J.H."/>
        </authorList>
    </citation>
    <scope>NUCLEOTIDE SEQUENCE</scope>
    <source>
        <strain evidence="2">ECLA1</strain>
    </source>
</reference>
<organism evidence="2 3">
    <name type="scientific">Elysia crispata</name>
    <name type="common">lettuce slug</name>
    <dbReference type="NCBI Taxonomy" id="231223"/>
    <lineage>
        <taxon>Eukaryota</taxon>
        <taxon>Metazoa</taxon>
        <taxon>Spiralia</taxon>
        <taxon>Lophotrochozoa</taxon>
        <taxon>Mollusca</taxon>
        <taxon>Gastropoda</taxon>
        <taxon>Heterobranchia</taxon>
        <taxon>Euthyneura</taxon>
        <taxon>Panpulmonata</taxon>
        <taxon>Sacoglossa</taxon>
        <taxon>Placobranchoidea</taxon>
        <taxon>Plakobranchidae</taxon>
        <taxon>Elysia</taxon>
    </lineage>
</organism>
<feature type="non-terminal residue" evidence="2">
    <location>
        <position position="1"/>
    </location>
</feature>
<keyword evidence="3" id="KW-1185">Reference proteome</keyword>
<evidence type="ECO:0000313" key="3">
    <source>
        <dbReference type="Proteomes" id="UP001283361"/>
    </source>
</evidence>
<dbReference type="AlphaFoldDB" id="A0AAE1A0Z0"/>
<comment type="caution">
    <text evidence="2">The sequence shown here is derived from an EMBL/GenBank/DDBJ whole genome shotgun (WGS) entry which is preliminary data.</text>
</comment>
<dbReference type="EMBL" id="JAWDGP010002852">
    <property type="protein sequence ID" value="KAK3779303.1"/>
    <property type="molecule type" value="Genomic_DNA"/>
</dbReference>
<feature type="region of interest" description="Disordered" evidence="1">
    <location>
        <begin position="26"/>
        <end position="90"/>
    </location>
</feature>
<dbReference type="Proteomes" id="UP001283361">
    <property type="component" value="Unassembled WGS sequence"/>
</dbReference>
<name>A0AAE1A0Z0_9GAST</name>
<sequence>MGKRKGEMARVVLQLSRDHRFPAKSSSVAFHVRRESKGEEARQETLKPRTRESAADVMEGKLPEPQLSNLTEEPLSGKTEGPLPQVTVPEVSERLEHPVWPVYLQRRYPSQ</sequence>
<evidence type="ECO:0000313" key="2">
    <source>
        <dbReference type="EMBL" id="KAK3779303.1"/>
    </source>
</evidence>
<gene>
    <name evidence="2" type="ORF">RRG08_057527</name>
</gene>
<accession>A0AAE1A0Z0</accession>
<evidence type="ECO:0000256" key="1">
    <source>
        <dbReference type="SAM" id="MobiDB-lite"/>
    </source>
</evidence>
<feature type="compositionally biased region" description="Basic and acidic residues" evidence="1">
    <location>
        <begin position="32"/>
        <end position="62"/>
    </location>
</feature>
<proteinExistence type="predicted"/>
<protein>
    <submittedName>
        <fullName evidence="2">Uncharacterized protein</fullName>
    </submittedName>
</protein>